<name>A0A6G1CS60_9ORYZ</name>
<comment type="caution">
    <text evidence="1">The sequence shown here is derived from an EMBL/GenBank/DDBJ whole genome shotgun (WGS) entry which is preliminary data.</text>
</comment>
<sequence length="68" mass="8161">MWAYEHFQIGRPVVGTSPYEYPAGIDPVNLPTMGTYWVKRRDTAYWLTCCWLVFDVHVEEYTIDWVMR</sequence>
<proteinExistence type="predicted"/>
<protein>
    <submittedName>
        <fullName evidence="1">Uncharacterized protein</fullName>
    </submittedName>
</protein>
<dbReference type="EMBL" id="SPHZ02000008">
    <property type="protein sequence ID" value="KAF0902911.1"/>
    <property type="molecule type" value="Genomic_DNA"/>
</dbReference>
<evidence type="ECO:0000313" key="2">
    <source>
        <dbReference type="Proteomes" id="UP000479710"/>
    </source>
</evidence>
<dbReference type="AlphaFoldDB" id="A0A6G1CS60"/>
<accession>A0A6G1CS60</accession>
<reference evidence="1 2" key="1">
    <citation type="submission" date="2019-11" db="EMBL/GenBank/DDBJ databases">
        <title>Whole genome sequence of Oryza granulata.</title>
        <authorList>
            <person name="Li W."/>
        </authorList>
    </citation>
    <scope>NUCLEOTIDE SEQUENCE [LARGE SCALE GENOMIC DNA]</scope>
    <source>
        <strain evidence="2">cv. Menghai</strain>
        <tissue evidence="1">Leaf</tissue>
    </source>
</reference>
<keyword evidence="2" id="KW-1185">Reference proteome</keyword>
<dbReference type="Proteomes" id="UP000479710">
    <property type="component" value="Unassembled WGS sequence"/>
</dbReference>
<evidence type="ECO:0000313" key="1">
    <source>
        <dbReference type="EMBL" id="KAF0902911.1"/>
    </source>
</evidence>
<gene>
    <name evidence="1" type="ORF">E2562_019850</name>
</gene>
<organism evidence="1 2">
    <name type="scientific">Oryza meyeriana var. granulata</name>
    <dbReference type="NCBI Taxonomy" id="110450"/>
    <lineage>
        <taxon>Eukaryota</taxon>
        <taxon>Viridiplantae</taxon>
        <taxon>Streptophyta</taxon>
        <taxon>Embryophyta</taxon>
        <taxon>Tracheophyta</taxon>
        <taxon>Spermatophyta</taxon>
        <taxon>Magnoliopsida</taxon>
        <taxon>Liliopsida</taxon>
        <taxon>Poales</taxon>
        <taxon>Poaceae</taxon>
        <taxon>BOP clade</taxon>
        <taxon>Oryzoideae</taxon>
        <taxon>Oryzeae</taxon>
        <taxon>Oryzinae</taxon>
        <taxon>Oryza</taxon>
        <taxon>Oryza meyeriana</taxon>
    </lineage>
</organism>
<dbReference type="OrthoDB" id="693163at2759"/>